<feature type="domain" description="CCR4-NOT transcription complex subunit 1 HEAT repeat" evidence="1">
    <location>
        <begin position="112"/>
        <end position="207"/>
    </location>
</feature>
<dbReference type="Proteomes" id="UP000247409">
    <property type="component" value="Unassembled WGS sequence"/>
</dbReference>
<dbReference type="OrthoDB" id="1933107at2759"/>
<evidence type="ECO:0000259" key="1">
    <source>
        <dbReference type="Pfam" id="PF16418"/>
    </source>
</evidence>
<comment type="caution">
    <text evidence="2">The sequence shown here is derived from an EMBL/GenBank/DDBJ whole genome shotgun (WGS) entry which is preliminary data.</text>
</comment>
<sequence length="282" mass="31506">MKFNAPLDWRLVTHSLDVEGLETQLTQGAFVEISKAYIDGTGGTLLPAGSVLDLWCYPKAPLCIILHALKSPEFINWDVLEVFEGELAKDIVSPYSRVIIIEKLVELDARDLLNYAFKENSNAVLLTSFAPVMERLTDFLETGIVRMSKTDPTSLRTALTISLDMQILPDLLCSSVLVDFSLDLAMLASQENVLTFENWVLEFLTINGVCHAHNARIDHVASSEIPVDEVLIILRCLIKCAGRSDANQEKEFIEGVQAVYEFYFHRDQRIIDYAPAVDVGIA</sequence>
<reference evidence="2 3" key="1">
    <citation type="journal article" date="2018" name="Mol. Biol. Evol.">
        <title>Analysis of the draft genome of the red seaweed Gracilariopsis chorda provides insights into genome size evolution in Rhodophyta.</title>
        <authorList>
            <person name="Lee J."/>
            <person name="Yang E.C."/>
            <person name="Graf L."/>
            <person name="Yang J.H."/>
            <person name="Qiu H."/>
            <person name="Zel Zion U."/>
            <person name="Chan C.X."/>
            <person name="Stephens T.G."/>
            <person name="Weber A.P.M."/>
            <person name="Boo G.H."/>
            <person name="Boo S.M."/>
            <person name="Kim K.M."/>
            <person name="Shin Y."/>
            <person name="Jung M."/>
            <person name="Lee S.J."/>
            <person name="Yim H.S."/>
            <person name="Lee J.H."/>
            <person name="Bhattacharya D."/>
            <person name="Yoon H.S."/>
        </authorList>
    </citation>
    <scope>NUCLEOTIDE SEQUENCE [LARGE SCALE GENOMIC DNA]</scope>
    <source>
        <strain evidence="2 3">SKKU-2015</strain>
        <tissue evidence="2">Whole body</tissue>
    </source>
</reference>
<dbReference type="Pfam" id="PF16418">
    <property type="entry name" value="CNOT1_HEAT"/>
    <property type="match status" value="1"/>
</dbReference>
<gene>
    <name evidence="2" type="ORF">BWQ96_09614</name>
</gene>
<organism evidence="2 3">
    <name type="scientific">Gracilariopsis chorda</name>
    <dbReference type="NCBI Taxonomy" id="448386"/>
    <lineage>
        <taxon>Eukaryota</taxon>
        <taxon>Rhodophyta</taxon>
        <taxon>Florideophyceae</taxon>
        <taxon>Rhodymeniophycidae</taxon>
        <taxon>Gracilariales</taxon>
        <taxon>Gracilariaceae</taxon>
        <taxon>Gracilariopsis</taxon>
    </lineage>
</organism>
<evidence type="ECO:0000313" key="2">
    <source>
        <dbReference type="EMBL" id="PXF40659.1"/>
    </source>
</evidence>
<protein>
    <recommendedName>
        <fullName evidence="1">CCR4-NOT transcription complex subunit 1 HEAT repeat domain-containing protein</fullName>
    </recommendedName>
</protein>
<dbReference type="InterPro" id="IPR032194">
    <property type="entry name" value="CNOT1_HEAT"/>
</dbReference>
<accession>A0A2V3IEZ5</accession>
<dbReference type="EMBL" id="NBIV01000270">
    <property type="protein sequence ID" value="PXF40659.1"/>
    <property type="molecule type" value="Genomic_DNA"/>
</dbReference>
<keyword evidence="3" id="KW-1185">Reference proteome</keyword>
<dbReference type="AlphaFoldDB" id="A0A2V3IEZ5"/>
<proteinExistence type="predicted"/>
<name>A0A2V3IEZ5_9FLOR</name>
<evidence type="ECO:0000313" key="3">
    <source>
        <dbReference type="Proteomes" id="UP000247409"/>
    </source>
</evidence>